<name>A0ABQ2D853_9MICC</name>
<proteinExistence type="predicted"/>
<dbReference type="EMBL" id="BMKX01000001">
    <property type="protein sequence ID" value="GGJ49378.1"/>
    <property type="molecule type" value="Genomic_DNA"/>
</dbReference>
<organism evidence="3 4">
    <name type="scientific">Glutamicibacter ardleyensis</name>
    <dbReference type="NCBI Taxonomy" id="225894"/>
    <lineage>
        <taxon>Bacteria</taxon>
        <taxon>Bacillati</taxon>
        <taxon>Actinomycetota</taxon>
        <taxon>Actinomycetes</taxon>
        <taxon>Micrococcales</taxon>
        <taxon>Micrococcaceae</taxon>
        <taxon>Glutamicibacter</taxon>
    </lineage>
</organism>
<dbReference type="RefSeq" id="WP_096255462.1">
    <property type="nucleotide sequence ID" value="NZ_BMKX01000001.1"/>
</dbReference>
<evidence type="ECO:0008006" key="5">
    <source>
        <dbReference type="Google" id="ProtNLM"/>
    </source>
</evidence>
<dbReference type="Proteomes" id="UP000606115">
    <property type="component" value="Unassembled WGS sequence"/>
</dbReference>
<comment type="caution">
    <text evidence="3">The sequence shown here is derived from an EMBL/GenBank/DDBJ whole genome shotgun (WGS) entry which is preliminary data.</text>
</comment>
<feature type="region of interest" description="Disordered" evidence="2">
    <location>
        <begin position="1"/>
        <end position="21"/>
    </location>
</feature>
<sequence>MLKSKGQIMTGEAHASDEYEARLEASEDSPLKAAGRWTAAIFSATLGDAEFEARGAEVVVHSRTDDTVLLRMETSNLEEAERLIVQIRKDLDELSTVDFVDEWGQGNTQSGRHTKES</sequence>
<gene>
    <name evidence="3" type="ORF">GCM10007173_04990</name>
</gene>
<dbReference type="GeneID" id="303302901"/>
<keyword evidence="1" id="KW-0175">Coiled coil</keyword>
<keyword evidence="4" id="KW-1185">Reference proteome</keyword>
<reference evidence="4" key="1">
    <citation type="journal article" date="2019" name="Int. J. Syst. Evol. Microbiol.">
        <title>The Global Catalogue of Microorganisms (GCM) 10K type strain sequencing project: providing services to taxonomists for standard genome sequencing and annotation.</title>
        <authorList>
            <consortium name="The Broad Institute Genomics Platform"/>
            <consortium name="The Broad Institute Genome Sequencing Center for Infectious Disease"/>
            <person name="Wu L."/>
            <person name="Ma J."/>
        </authorList>
    </citation>
    <scope>NUCLEOTIDE SEQUENCE [LARGE SCALE GENOMIC DNA]</scope>
    <source>
        <strain evidence="4">CGMCC 1.3685</strain>
    </source>
</reference>
<accession>A0ABQ2D853</accession>
<feature type="coiled-coil region" evidence="1">
    <location>
        <begin position="70"/>
        <end position="97"/>
    </location>
</feature>
<evidence type="ECO:0000313" key="4">
    <source>
        <dbReference type="Proteomes" id="UP000606115"/>
    </source>
</evidence>
<protein>
    <recommendedName>
        <fullName evidence="5">DUF2218 domain-containing protein</fullName>
    </recommendedName>
</protein>
<evidence type="ECO:0000256" key="2">
    <source>
        <dbReference type="SAM" id="MobiDB-lite"/>
    </source>
</evidence>
<evidence type="ECO:0000256" key="1">
    <source>
        <dbReference type="SAM" id="Coils"/>
    </source>
</evidence>
<evidence type="ECO:0000313" key="3">
    <source>
        <dbReference type="EMBL" id="GGJ49378.1"/>
    </source>
</evidence>